<organism evidence="1 2">
    <name type="scientific">Rubroshorea leprosula</name>
    <dbReference type="NCBI Taxonomy" id="152421"/>
    <lineage>
        <taxon>Eukaryota</taxon>
        <taxon>Viridiplantae</taxon>
        <taxon>Streptophyta</taxon>
        <taxon>Embryophyta</taxon>
        <taxon>Tracheophyta</taxon>
        <taxon>Spermatophyta</taxon>
        <taxon>Magnoliopsida</taxon>
        <taxon>eudicotyledons</taxon>
        <taxon>Gunneridae</taxon>
        <taxon>Pentapetalae</taxon>
        <taxon>rosids</taxon>
        <taxon>malvids</taxon>
        <taxon>Malvales</taxon>
        <taxon>Dipterocarpaceae</taxon>
        <taxon>Rubroshorea</taxon>
    </lineage>
</organism>
<dbReference type="Proteomes" id="UP001054252">
    <property type="component" value="Unassembled WGS sequence"/>
</dbReference>
<dbReference type="EMBL" id="BPVZ01000429">
    <property type="protein sequence ID" value="GKV51056.1"/>
    <property type="molecule type" value="Genomic_DNA"/>
</dbReference>
<accession>A0AAV5MQN9</accession>
<evidence type="ECO:0000313" key="1">
    <source>
        <dbReference type="EMBL" id="GKV51056.1"/>
    </source>
</evidence>
<evidence type="ECO:0000313" key="2">
    <source>
        <dbReference type="Proteomes" id="UP001054252"/>
    </source>
</evidence>
<gene>
    <name evidence="1" type="ORF">SLEP1_g57732</name>
</gene>
<keyword evidence="2" id="KW-1185">Reference proteome</keyword>
<name>A0AAV5MQN9_9ROSI</name>
<reference evidence="1 2" key="1">
    <citation type="journal article" date="2021" name="Commun. Biol.">
        <title>The genome of Shorea leprosula (Dipterocarpaceae) highlights the ecological relevance of drought in aseasonal tropical rainforests.</title>
        <authorList>
            <person name="Ng K.K.S."/>
            <person name="Kobayashi M.J."/>
            <person name="Fawcett J.A."/>
            <person name="Hatakeyama M."/>
            <person name="Paape T."/>
            <person name="Ng C.H."/>
            <person name="Ang C.C."/>
            <person name="Tnah L.H."/>
            <person name="Lee C.T."/>
            <person name="Nishiyama T."/>
            <person name="Sese J."/>
            <person name="O'Brien M.J."/>
            <person name="Copetti D."/>
            <person name="Mohd Noor M.I."/>
            <person name="Ong R.C."/>
            <person name="Putra M."/>
            <person name="Sireger I.Z."/>
            <person name="Indrioko S."/>
            <person name="Kosugi Y."/>
            <person name="Izuno A."/>
            <person name="Isagi Y."/>
            <person name="Lee S.L."/>
            <person name="Shimizu K.K."/>
        </authorList>
    </citation>
    <scope>NUCLEOTIDE SEQUENCE [LARGE SCALE GENOMIC DNA]</scope>
    <source>
        <strain evidence="1">214</strain>
    </source>
</reference>
<sequence length="72" mass="7889">MEEVEVTLAVALELEEKADSVMEAVNHNGGLVYEVVLCCLSIGEDDQVPCQETELDSGSQWNNFSVENAPFL</sequence>
<comment type="caution">
    <text evidence="1">The sequence shown here is derived from an EMBL/GenBank/DDBJ whole genome shotgun (WGS) entry which is preliminary data.</text>
</comment>
<proteinExistence type="predicted"/>
<protein>
    <submittedName>
        <fullName evidence="1">Uncharacterized protein</fullName>
    </submittedName>
</protein>
<dbReference type="AlphaFoldDB" id="A0AAV5MQN9"/>